<organism evidence="3 4">
    <name type="scientific">Tepidimonas sediminis</name>
    <dbReference type="NCBI Taxonomy" id="2588941"/>
    <lineage>
        <taxon>Bacteria</taxon>
        <taxon>Pseudomonadati</taxon>
        <taxon>Pseudomonadota</taxon>
        <taxon>Betaproteobacteria</taxon>
        <taxon>Burkholderiales</taxon>
        <taxon>Tepidimonas</taxon>
    </lineage>
</organism>
<dbReference type="InterPro" id="IPR001387">
    <property type="entry name" value="Cro/C1-type_HTH"/>
</dbReference>
<sequence length="104" mass="11323">MDSVTPGMRPIHPGEVLREEFLVPLGLTPHALALALGVPATRIHDIVRERRAITADTALRLAAFSGNSAEFWMGLQADDDMTLARVALVDALARIRRFEHAPAS</sequence>
<dbReference type="NCBIfam" id="TIGR02607">
    <property type="entry name" value="antidote_HigA"/>
    <property type="match status" value="1"/>
</dbReference>
<dbReference type="CDD" id="cd00093">
    <property type="entry name" value="HTH_XRE"/>
    <property type="match status" value="1"/>
</dbReference>
<dbReference type="RefSeq" id="WP_143895473.1">
    <property type="nucleotide sequence ID" value="NZ_VJND01000009.1"/>
</dbReference>
<reference evidence="3 4" key="1">
    <citation type="submission" date="2019-07" db="EMBL/GenBank/DDBJ databases">
        <title>Tepidimonas sediminis YIM 72259 draft genome.</title>
        <authorList>
            <person name="Da Costa M.S."/>
            <person name="Froufe H.J.C."/>
            <person name="Egas C."/>
            <person name="Albuquerque L."/>
        </authorList>
    </citation>
    <scope>NUCLEOTIDE SEQUENCE [LARGE SCALE GENOMIC DNA]</scope>
    <source>
        <strain evidence="3 4">YIM 72259</strain>
    </source>
</reference>
<dbReference type="PANTHER" id="PTHR36924">
    <property type="entry name" value="ANTITOXIN HIGA-1"/>
    <property type="match status" value="1"/>
</dbReference>
<dbReference type="InterPro" id="IPR013430">
    <property type="entry name" value="Toxin_antidote_HigA"/>
</dbReference>
<keyword evidence="4" id="KW-1185">Reference proteome</keyword>
<dbReference type="SUPFAM" id="SSF47413">
    <property type="entry name" value="lambda repressor-like DNA-binding domains"/>
    <property type="match status" value="1"/>
</dbReference>
<dbReference type="Pfam" id="PF01381">
    <property type="entry name" value="HTH_3"/>
    <property type="match status" value="1"/>
</dbReference>
<dbReference type="InterPro" id="IPR010982">
    <property type="entry name" value="Lambda_DNA-bd_dom_sf"/>
</dbReference>
<gene>
    <name evidence="3" type="primary">higA-1</name>
    <name evidence="3" type="ORF">Tsedi_01612</name>
</gene>
<dbReference type="PROSITE" id="PS50943">
    <property type="entry name" value="HTH_CROC1"/>
    <property type="match status" value="1"/>
</dbReference>
<keyword evidence="1" id="KW-0238">DNA-binding</keyword>
<evidence type="ECO:0000313" key="4">
    <source>
        <dbReference type="Proteomes" id="UP000320225"/>
    </source>
</evidence>
<evidence type="ECO:0000256" key="1">
    <source>
        <dbReference type="ARBA" id="ARBA00023125"/>
    </source>
</evidence>
<protein>
    <submittedName>
        <fullName evidence="3">Antitoxin HigA-1</fullName>
    </submittedName>
</protein>
<dbReference type="Gene3D" id="1.10.260.40">
    <property type="entry name" value="lambda repressor-like DNA-binding domains"/>
    <property type="match status" value="1"/>
</dbReference>
<dbReference type="Proteomes" id="UP000320225">
    <property type="component" value="Unassembled WGS sequence"/>
</dbReference>
<dbReference type="PANTHER" id="PTHR36924:SF1">
    <property type="entry name" value="ANTITOXIN HIGA-1"/>
    <property type="match status" value="1"/>
</dbReference>
<comment type="caution">
    <text evidence="3">The sequence shown here is derived from an EMBL/GenBank/DDBJ whole genome shotgun (WGS) entry which is preliminary data.</text>
</comment>
<name>A0A554WN95_9BURK</name>
<feature type="domain" description="HTH cro/C1-type" evidence="2">
    <location>
        <begin position="25"/>
        <end position="72"/>
    </location>
</feature>
<evidence type="ECO:0000313" key="3">
    <source>
        <dbReference type="EMBL" id="TSE25042.1"/>
    </source>
</evidence>
<dbReference type="OrthoDB" id="5297543at2"/>
<dbReference type="EMBL" id="VJND01000009">
    <property type="protein sequence ID" value="TSE25042.1"/>
    <property type="molecule type" value="Genomic_DNA"/>
</dbReference>
<dbReference type="GO" id="GO:0003677">
    <property type="term" value="F:DNA binding"/>
    <property type="evidence" value="ECO:0007669"/>
    <property type="project" value="UniProtKB-KW"/>
</dbReference>
<accession>A0A554WN95</accession>
<evidence type="ECO:0000259" key="2">
    <source>
        <dbReference type="PROSITE" id="PS50943"/>
    </source>
</evidence>
<proteinExistence type="predicted"/>
<dbReference type="AlphaFoldDB" id="A0A554WN95"/>